<feature type="compositionally biased region" description="Low complexity" evidence="2">
    <location>
        <begin position="943"/>
        <end position="952"/>
    </location>
</feature>
<reference evidence="3" key="1">
    <citation type="journal article" date="2021" name="Proc. Natl. Acad. Sci. U.S.A.">
        <title>Three genomes in the algal genus Volvox reveal the fate of a haploid sex-determining region after a transition to homothallism.</title>
        <authorList>
            <person name="Yamamoto K."/>
            <person name="Hamaji T."/>
            <person name="Kawai-Toyooka H."/>
            <person name="Matsuzaki R."/>
            <person name="Takahashi F."/>
            <person name="Nishimura Y."/>
            <person name="Kawachi M."/>
            <person name="Noguchi H."/>
            <person name="Minakuchi Y."/>
            <person name="Umen J.G."/>
            <person name="Toyoda A."/>
            <person name="Nozaki H."/>
        </authorList>
    </citation>
    <scope>NUCLEOTIDE SEQUENCE</scope>
    <source>
        <strain evidence="3">NIES-3780</strain>
    </source>
</reference>
<protein>
    <submittedName>
        <fullName evidence="3">Uncharacterized protein</fullName>
    </submittedName>
</protein>
<feature type="compositionally biased region" description="Basic and acidic residues" evidence="2">
    <location>
        <begin position="1989"/>
        <end position="2006"/>
    </location>
</feature>
<feature type="compositionally biased region" description="Polar residues" evidence="2">
    <location>
        <begin position="707"/>
        <end position="721"/>
    </location>
</feature>
<feature type="compositionally biased region" description="Low complexity" evidence="2">
    <location>
        <begin position="197"/>
        <end position="207"/>
    </location>
</feature>
<feature type="region of interest" description="Disordered" evidence="2">
    <location>
        <begin position="37"/>
        <end position="58"/>
    </location>
</feature>
<feature type="compositionally biased region" description="Basic and acidic residues" evidence="2">
    <location>
        <begin position="2023"/>
        <end position="2036"/>
    </location>
</feature>
<accession>A0A8J4B536</accession>
<feature type="compositionally biased region" description="Low complexity" evidence="2">
    <location>
        <begin position="628"/>
        <end position="650"/>
    </location>
</feature>
<name>A0A8J4B536_9CHLO</name>
<evidence type="ECO:0000313" key="4">
    <source>
        <dbReference type="Proteomes" id="UP000747399"/>
    </source>
</evidence>
<evidence type="ECO:0000256" key="1">
    <source>
        <dbReference type="SAM" id="Coils"/>
    </source>
</evidence>
<dbReference type="Proteomes" id="UP000747399">
    <property type="component" value="Unassembled WGS sequence"/>
</dbReference>
<feature type="region of interest" description="Disordered" evidence="2">
    <location>
        <begin position="197"/>
        <end position="217"/>
    </location>
</feature>
<evidence type="ECO:0000313" key="3">
    <source>
        <dbReference type="EMBL" id="GIL51810.1"/>
    </source>
</evidence>
<evidence type="ECO:0000256" key="2">
    <source>
        <dbReference type="SAM" id="MobiDB-lite"/>
    </source>
</evidence>
<dbReference type="EMBL" id="BNCO01000011">
    <property type="protein sequence ID" value="GIL51810.1"/>
    <property type="molecule type" value="Genomic_DNA"/>
</dbReference>
<proteinExistence type="predicted"/>
<feature type="region of interest" description="Disordered" evidence="2">
    <location>
        <begin position="554"/>
        <end position="590"/>
    </location>
</feature>
<feature type="region of interest" description="Disordered" evidence="2">
    <location>
        <begin position="813"/>
        <end position="1010"/>
    </location>
</feature>
<gene>
    <name evidence="3" type="ORF">Vafri_7722</name>
</gene>
<dbReference type="InterPro" id="IPR010736">
    <property type="entry name" value="SHIPPO-rpt"/>
</dbReference>
<feature type="non-terminal residue" evidence="3">
    <location>
        <position position="2043"/>
    </location>
</feature>
<feature type="coiled-coil region" evidence="1">
    <location>
        <begin position="1032"/>
        <end position="1066"/>
    </location>
</feature>
<feature type="region of interest" description="Disordered" evidence="2">
    <location>
        <begin position="87"/>
        <end position="107"/>
    </location>
</feature>
<feature type="region of interest" description="Disordered" evidence="2">
    <location>
        <begin position="619"/>
        <end position="766"/>
    </location>
</feature>
<comment type="caution">
    <text evidence="3">The sequence shown here is derived from an EMBL/GenBank/DDBJ whole genome shotgun (WGS) entry which is preliminary data.</text>
</comment>
<feature type="compositionally biased region" description="Basic and acidic residues" evidence="2">
    <location>
        <begin position="998"/>
        <end position="1010"/>
    </location>
</feature>
<keyword evidence="4" id="KW-1185">Reference proteome</keyword>
<feature type="region of interest" description="Disordered" evidence="2">
    <location>
        <begin position="1973"/>
        <end position="2036"/>
    </location>
</feature>
<organism evidence="3 4">
    <name type="scientific">Volvox africanus</name>
    <dbReference type="NCBI Taxonomy" id="51714"/>
    <lineage>
        <taxon>Eukaryota</taxon>
        <taxon>Viridiplantae</taxon>
        <taxon>Chlorophyta</taxon>
        <taxon>core chlorophytes</taxon>
        <taxon>Chlorophyceae</taxon>
        <taxon>CS clade</taxon>
        <taxon>Chlamydomonadales</taxon>
        <taxon>Volvocaceae</taxon>
        <taxon>Volvox</taxon>
    </lineage>
</organism>
<feature type="compositionally biased region" description="Polar residues" evidence="2">
    <location>
        <begin position="866"/>
        <end position="879"/>
    </location>
</feature>
<dbReference type="Pfam" id="PF07004">
    <property type="entry name" value="SHIPPO-rpt"/>
    <property type="match status" value="1"/>
</dbReference>
<sequence length="2043" mass="219838">MAELAISNEVSSVHTEALRVQHLRQIFRQRRAAAALSAADTSTDTEVRPPLAPQIQSTWNNPMHEEIPLDVSAGYRPIILSRAAQHAQFSKTPAPGQATGASVRRHRSRSILCAPGSGGIDRRRSVGDNVYIAGASDWTSKGNGNLDSNHWDGIGNNGRGRGIGTRVGAMPVADLRQQWQEQQRQRRVLSRLERQQLPGGRLQQQQPVTGAGWQEESRESSWYEDLCTAVRSTDGLSVGMAVAGITCASPMPLPTTLYGYAEMGASSSPPRFSLPSPGQHGAVTYIATAGGNPNEGCAMAPRFTKSGAADVASTTAAAVAAAAANLSTLLATASSALEKQPTTTAPNRRDHTPPRQSRKPIYAPDHGPAFEKRMPIFRNVTNQRQVEHRGSRPPPAAAVADALGTSAGGIRTATHAAIPSRHRNFRHIDGAGEGRVTDGTADADAGCRTCVSARLSELTNQSTGRASSAARRKNSSGVCRVSPVYDMLTQVDVHMPDVRSVQPRSATAVMGRSKRGLDEASQILDARPALDVRETLLRKRAPSVSFAAAVYGSRSGSPLASSRRGRDKGAEVEVDLGTRGQQGPWAFGSRPRRIGISQHISARDNILYGAVAATSTALDSPLRRMDDPAPAADGAPGQPAQQDRSRSCGGSRRRWARLGRGPGGDGDGDRDEGHEEGRQAVQATAEPMRSAPATVFSRARRFLRGGTNETAPSAGSKWQGSGTEGLKDHGDRAGIAQRRRTKGEVALPGHGGSGDNGGAADTVTAGGGGGRGKAAFTMSASMAPLQLDEAYRAVLPRVTSAVISATSRHLDWLPPQPIDRVTQEEQQQQQTWGATRRRSTFRPRGAATALGADPGSGDLIDGTVRGSLTTSSANRSRSAPTEIRDSRGWRRRSGTARGRAGTIGGAVDGNTTGSGNPGPVGDVSRDETRSTRSDCRRRRRRSMSASRHASTAGSGQAEEDKDIVVGARGSMTDACDTGEEDPAKGSQRAASGSLHSRHCSEPLREQKATPKDLAEAIAFVRPRVQAVQFAHRSVAEDMRRELQERRKRQLRKAQDLQEQLRNQTVEELWPATAAQMRRRERLQALSWRRRDLDAGHNSDGGSYDLPILLQSPPQGGEEALQMRRQDTALIRPPRRPWELGHDVPQATGSLVSVQATTITEIAIGAAPDVAAIDPSSVPAGDSSTNPITNRQAPATTQVETAPFHGFPADVRPSPSPESTGRMEVVLAAPHRVPPMSRDLSPERLPHFMASTHLTLYNLTSPTSTAVAVKALAAAPTSPAPNDARSCEHHHQVLLRQTSYALVEKRAPGVSFSPIRAAQQPQLRYSREPGPGHYDPDVADSTISRLVRSPAAVFGTARRDLNSSPTRHDGSSGSAVVVADVAWLERDPASALDFTRRRVPAALILPEAAATSSAGGDEAIGQPTLLDVRFTLVEPRVRGAPIMLKPPPPAVQVSNEDGELLERIAGPADPWAIDLATRPRRPAWGFPLLGHADLIESPVSRHLLDLRPVYDLVHRRVVGAPDFARTPERNSGEAERLRRLRRQPGIGEYDMEMAWSYLCRRAPQILMRLAAPRWREEEDRIQGDTDGAAVVRQQQQALMELSQALDYIRPRPPAWTFAPIVRVVRRDPADPRVRGVGFGPLLSWDVNLVLVRRRLPGVLPFDVGRPKRAALLDSRVLEAVRHLAPGYYEAEQAWRAAQPCPRAADFSRGPGRVVDTDGQPSPDERQDSPYGARLSLDAAAAKDATLPRRNRGAPAPMVLALGRSEALPADPAYDARTTHLPLPNPDLDLPTRPRVRNVVLEGTPGHQPLVSEPSLAEVLRGPGAYFPADADQALAAVGPAARVVDFGRGPERDRLDMKEVLEGNRLVLSPHLALDFVRTRPRAAVIQPPHVYSAGVSQDLPYLHALYDVEPGLGIVLRRAPGQLGFGTRPGRDLPLAWPAGIYPADSPYSRAVAWLGVDDVPLTQLAGFRRASGAPDFARTRPRTPPGKGDSEGQRLLDLDPDATRDRLRRHPPRAPNLALGRGHVDPTGEGPDRDLTAWLSYR</sequence>
<keyword evidence="1" id="KW-0175">Coiled coil</keyword>
<feature type="compositionally biased region" description="Basic and acidic residues" evidence="2">
    <location>
        <begin position="923"/>
        <end position="934"/>
    </location>
</feature>
<feature type="region of interest" description="Disordered" evidence="2">
    <location>
        <begin position="335"/>
        <end position="370"/>
    </location>
</feature>
<feature type="region of interest" description="Disordered" evidence="2">
    <location>
        <begin position="1700"/>
        <end position="1730"/>
    </location>
</feature>